<organism evidence="7 8">
    <name type="scientific">Denticeps clupeoides</name>
    <name type="common">denticle herring</name>
    <dbReference type="NCBI Taxonomy" id="299321"/>
    <lineage>
        <taxon>Eukaryota</taxon>
        <taxon>Metazoa</taxon>
        <taxon>Chordata</taxon>
        <taxon>Craniata</taxon>
        <taxon>Vertebrata</taxon>
        <taxon>Euteleostomi</taxon>
        <taxon>Actinopterygii</taxon>
        <taxon>Neopterygii</taxon>
        <taxon>Teleostei</taxon>
        <taxon>Clupei</taxon>
        <taxon>Clupeiformes</taxon>
        <taxon>Denticipitoidei</taxon>
        <taxon>Denticipitidae</taxon>
        <taxon>Denticeps</taxon>
    </lineage>
</organism>
<dbReference type="GO" id="GO:0008017">
    <property type="term" value="F:microtubule binding"/>
    <property type="evidence" value="ECO:0007669"/>
    <property type="project" value="InterPro"/>
</dbReference>
<dbReference type="PANTHER" id="PTHR28573:SF1">
    <property type="entry name" value="SPINDLE AND KINETOCHORE-ASSOCIATED PROTEIN 1"/>
    <property type="match status" value="1"/>
</dbReference>
<dbReference type="GO" id="GO:0051301">
    <property type="term" value="P:cell division"/>
    <property type="evidence" value="ECO:0007669"/>
    <property type="project" value="InterPro"/>
</dbReference>
<dbReference type="GeneTree" id="ENSGT00940000166216"/>
<feature type="compositionally biased region" description="Polar residues" evidence="6">
    <location>
        <begin position="102"/>
        <end position="118"/>
    </location>
</feature>
<evidence type="ECO:0000256" key="6">
    <source>
        <dbReference type="SAM" id="MobiDB-lite"/>
    </source>
</evidence>
<feature type="region of interest" description="Disordered" evidence="6">
    <location>
        <begin position="93"/>
        <end position="131"/>
    </location>
</feature>
<gene>
    <name evidence="7" type="primary">SKA1</name>
</gene>
<sequence length="252" mass="29016">MSHCELEKLTTHVNSKLSANRTVLELRSIAKDSDKRKILQKIGQDIREIDELLDQFQKNVATQRDMLKHLKDLDDFFQEAVQDGKHMKVNVPSHMPRRGQPVAQSSVVPGQAESQAPVQEQEAPKKPQARKHIKELTYVTVQEFEGVPPYMKGRVTYDQLNGAVESINKAVTGKYKILHQPTKSLNNASRRLHQRFKDQETKDTRGQFFIVEADIQEFSKTKVDKRFVGMLNMLRHCQRLKELRGGGLTRYL</sequence>
<keyword evidence="2 5" id="KW-0175">Coiled coil</keyword>
<reference evidence="7" key="2">
    <citation type="submission" date="2025-08" db="UniProtKB">
        <authorList>
            <consortium name="Ensembl"/>
        </authorList>
    </citation>
    <scope>IDENTIFICATION</scope>
</reference>
<evidence type="ECO:0000256" key="4">
    <source>
        <dbReference type="ARBA" id="ARBA00047202"/>
    </source>
</evidence>
<evidence type="ECO:0000313" key="7">
    <source>
        <dbReference type="Ensembl" id="ENSDCDP00010003974.1"/>
    </source>
</evidence>
<reference evidence="7" key="3">
    <citation type="submission" date="2025-09" db="UniProtKB">
        <authorList>
            <consortium name="Ensembl"/>
        </authorList>
    </citation>
    <scope>IDENTIFICATION</scope>
</reference>
<proteinExistence type="inferred from homology"/>
<dbReference type="Proteomes" id="UP000694580">
    <property type="component" value="Chromosome 3"/>
</dbReference>
<reference evidence="7 8" key="1">
    <citation type="submission" date="2020-06" db="EMBL/GenBank/DDBJ databases">
        <authorList>
            <consortium name="Wellcome Sanger Institute Data Sharing"/>
        </authorList>
    </citation>
    <scope>NUCLEOTIDE SEQUENCE [LARGE SCALE GENOMIC DNA]</scope>
</reference>
<evidence type="ECO:0000256" key="1">
    <source>
        <dbReference type="ARBA" id="ARBA00006836"/>
    </source>
</evidence>
<dbReference type="GO" id="GO:0000940">
    <property type="term" value="C:outer kinetochore"/>
    <property type="evidence" value="ECO:0007669"/>
    <property type="project" value="TreeGrafter"/>
</dbReference>
<dbReference type="GO" id="GO:0005876">
    <property type="term" value="C:spindle microtubule"/>
    <property type="evidence" value="ECO:0007669"/>
    <property type="project" value="TreeGrafter"/>
</dbReference>
<name>A0AAY4A5A8_9TELE</name>
<evidence type="ECO:0000256" key="5">
    <source>
        <dbReference type="SAM" id="Coils"/>
    </source>
</evidence>
<dbReference type="FunFam" id="1.10.10.1890:FF:000002">
    <property type="entry name" value="Spindle and kinetochore-associated protein 1"/>
    <property type="match status" value="1"/>
</dbReference>
<dbReference type="Gene3D" id="6.10.250.1370">
    <property type="match status" value="1"/>
</dbReference>
<feature type="coiled-coil region" evidence="5">
    <location>
        <begin position="39"/>
        <end position="73"/>
    </location>
</feature>
<dbReference type="Pfam" id="PF07160">
    <property type="entry name" value="SKA1"/>
    <property type="match status" value="1"/>
</dbReference>
<dbReference type="Gene3D" id="1.10.10.1890">
    <property type="entry name" value="Ska1 microtubule binding domain-like"/>
    <property type="match status" value="1"/>
</dbReference>
<evidence type="ECO:0000313" key="8">
    <source>
        <dbReference type="Proteomes" id="UP000694580"/>
    </source>
</evidence>
<dbReference type="GO" id="GO:0031110">
    <property type="term" value="P:regulation of microtubule polymerization or depolymerization"/>
    <property type="evidence" value="ECO:0007669"/>
    <property type="project" value="TreeGrafter"/>
</dbReference>
<dbReference type="GO" id="GO:0007059">
    <property type="term" value="P:chromosome segregation"/>
    <property type="evidence" value="ECO:0007669"/>
    <property type="project" value="InterPro"/>
</dbReference>
<protein>
    <recommendedName>
        <fullName evidence="3">SKA complex subunit 1</fullName>
    </recommendedName>
    <alternativeName>
        <fullName evidence="4">Spindle and kinetochore-associated protein 1</fullName>
    </alternativeName>
</protein>
<keyword evidence="8" id="KW-1185">Reference proteome</keyword>
<dbReference type="GO" id="GO:0000278">
    <property type="term" value="P:mitotic cell cycle"/>
    <property type="evidence" value="ECO:0007669"/>
    <property type="project" value="TreeGrafter"/>
</dbReference>
<dbReference type="GO" id="GO:0072686">
    <property type="term" value="C:mitotic spindle"/>
    <property type="evidence" value="ECO:0007669"/>
    <property type="project" value="TreeGrafter"/>
</dbReference>
<comment type="similarity">
    <text evidence="1">Belongs to the SKA1 family.</text>
</comment>
<dbReference type="InterPro" id="IPR009829">
    <property type="entry name" value="SKA1"/>
</dbReference>
<accession>A0AAY4A5A8</accession>
<evidence type="ECO:0000256" key="3">
    <source>
        <dbReference type="ARBA" id="ARBA00047182"/>
    </source>
</evidence>
<dbReference type="AlphaFoldDB" id="A0AAY4A5A8"/>
<dbReference type="Ensembl" id="ENSDCDT00010004127.1">
    <property type="protein sequence ID" value="ENSDCDP00010003974.1"/>
    <property type="gene ID" value="ENSDCDG00010001800.1"/>
</dbReference>
<dbReference type="PANTHER" id="PTHR28573">
    <property type="entry name" value="SPINDLE AND KINETOCHORE-ASSOCIATED PROTEIN 1"/>
    <property type="match status" value="1"/>
</dbReference>
<evidence type="ECO:0000256" key="2">
    <source>
        <dbReference type="ARBA" id="ARBA00023054"/>
    </source>
</evidence>
<dbReference type="InterPro" id="IPR042031">
    <property type="entry name" value="SKA1_MBD_sf"/>
</dbReference>